<protein>
    <submittedName>
        <fullName evidence="2">Uncharacterized protein</fullName>
    </submittedName>
</protein>
<proteinExistence type="predicted"/>
<dbReference type="EMBL" id="BRPK01000002">
    <property type="protein sequence ID" value="GLB34746.1"/>
    <property type="molecule type" value="Genomic_DNA"/>
</dbReference>
<reference evidence="2" key="1">
    <citation type="submission" date="2022-07" db="EMBL/GenBank/DDBJ databases">
        <title>The genome of Lyophyllum shimeji provides insight into the initial evolution of ectomycorrhizal fungal genome.</title>
        <authorList>
            <person name="Kobayashi Y."/>
            <person name="Shibata T."/>
            <person name="Hirakawa H."/>
            <person name="Shigenobu S."/>
            <person name="Nishiyama T."/>
            <person name="Yamada A."/>
            <person name="Hasebe M."/>
            <person name="Kawaguchi M."/>
        </authorList>
    </citation>
    <scope>NUCLEOTIDE SEQUENCE</scope>
    <source>
        <strain evidence="2">AT787</strain>
    </source>
</reference>
<sequence>MVRHWQLLHSKSLHFHETGGKQIKHNETTLIADCSSQTKDEVEDSRLGGPGHPENNRTRGHNVVQAKMHQEIQ</sequence>
<evidence type="ECO:0000313" key="2">
    <source>
        <dbReference type="EMBL" id="GLB34746.1"/>
    </source>
</evidence>
<comment type="caution">
    <text evidence="2">The sequence shown here is derived from an EMBL/GenBank/DDBJ whole genome shotgun (WGS) entry which is preliminary data.</text>
</comment>
<feature type="region of interest" description="Disordered" evidence="1">
    <location>
        <begin position="35"/>
        <end position="73"/>
    </location>
</feature>
<evidence type="ECO:0000256" key="1">
    <source>
        <dbReference type="SAM" id="MobiDB-lite"/>
    </source>
</evidence>
<gene>
    <name evidence="2" type="ORF">LshimejAT787_0203110</name>
</gene>
<dbReference type="AlphaFoldDB" id="A0A9P3PF66"/>
<evidence type="ECO:0000313" key="3">
    <source>
        <dbReference type="Proteomes" id="UP001063166"/>
    </source>
</evidence>
<keyword evidence="3" id="KW-1185">Reference proteome</keyword>
<dbReference type="Proteomes" id="UP001063166">
    <property type="component" value="Unassembled WGS sequence"/>
</dbReference>
<name>A0A9P3PF66_LYOSH</name>
<organism evidence="2 3">
    <name type="scientific">Lyophyllum shimeji</name>
    <name type="common">Hon-shimeji</name>
    <name type="synonym">Tricholoma shimeji</name>
    <dbReference type="NCBI Taxonomy" id="47721"/>
    <lineage>
        <taxon>Eukaryota</taxon>
        <taxon>Fungi</taxon>
        <taxon>Dikarya</taxon>
        <taxon>Basidiomycota</taxon>
        <taxon>Agaricomycotina</taxon>
        <taxon>Agaricomycetes</taxon>
        <taxon>Agaricomycetidae</taxon>
        <taxon>Agaricales</taxon>
        <taxon>Tricholomatineae</taxon>
        <taxon>Lyophyllaceae</taxon>
        <taxon>Lyophyllum</taxon>
    </lineage>
</organism>
<accession>A0A9P3PF66</accession>